<keyword evidence="4" id="KW-1185">Reference proteome</keyword>
<dbReference type="Proteomes" id="UP001058974">
    <property type="component" value="Chromosome 1"/>
</dbReference>
<feature type="compositionally biased region" description="Polar residues" evidence="1">
    <location>
        <begin position="1"/>
        <end position="14"/>
    </location>
</feature>
<feature type="compositionally biased region" description="Low complexity" evidence="1">
    <location>
        <begin position="62"/>
        <end position="77"/>
    </location>
</feature>
<dbReference type="InterPro" id="IPR040339">
    <property type="entry name" value="At1g16860-like"/>
</dbReference>
<reference evidence="3 4" key="1">
    <citation type="journal article" date="2022" name="Nat. Genet.">
        <title>Improved pea reference genome and pan-genome highlight genomic features and evolutionary characteristics.</title>
        <authorList>
            <person name="Yang T."/>
            <person name="Liu R."/>
            <person name="Luo Y."/>
            <person name="Hu S."/>
            <person name="Wang D."/>
            <person name="Wang C."/>
            <person name="Pandey M.K."/>
            <person name="Ge S."/>
            <person name="Xu Q."/>
            <person name="Li N."/>
            <person name="Li G."/>
            <person name="Huang Y."/>
            <person name="Saxena R.K."/>
            <person name="Ji Y."/>
            <person name="Li M."/>
            <person name="Yan X."/>
            <person name="He Y."/>
            <person name="Liu Y."/>
            <person name="Wang X."/>
            <person name="Xiang C."/>
            <person name="Varshney R.K."/>
            <person name="Ding H."/>
            <person name="Gao S."/>
            <person name="Zong X."/>
        </authorList>
    </citation>
    <scope>NUCLEOTIDE SEQUENCE [LARGE SCALE GENOMIC DNA]</scope>
    <source>
        <strain evidence="3 4">cv. Zhongwan 6</strain>
    </source>
</reference>
<feature type="transmembrane region" description="Helical" evidence="2">
    <location>
        <begin position="199"/>
        <end position="221"/>
    </location>
</feature>
<accession>A0A9D5BNN3</accession>
<dbReference type="EMBL" id="JAMSHJ010000001">
    <property type="protein sequence ID" value="KAI5447119.1"/>
    <property type="molecule type" value="Genomic_DNA"/>
</dbReference>
<dbReference type="AlphaFoldDB" id="A0A9D5BNN3"/>
<organism evidence="3 4">
    <name type="scientific">Pisum sativum</name>
    <name type="common">Garden pea</name>
    <name type="synonym">Lathyrus oleraceus</name>
    <dbReference type="NCBI Taxonomy" id="3888"/>
    <lineage>
        <taxon>Eukaryota</taxon>
        <taxon>Viridiplantae</taxon>
        <taxon>Streptophyta</taxon>
        <taxon>Embryophyta</taxon>
        <taxon>Tracheophyta</taxon>
        <taxon>Spermatophyta</taxon>
        <taxon>Magnoliopsida</taxon>
        <taxon>eudicotyledons</taxon>
        <taxon>Gunneridae</taxon>
        <taxon>Pentapetalae</taxon>
        <taxon>rosids</taxon>
        <taxon>fabids</taxon>
        <taxon>Fabales</taxon>
        <taxon>Fabaceae</taxon>
        <taxon>Papilionoideae</taxon>
        <taxon>50 kb inversion clade</taxon>
        <taxon>NPAAA clade</taxon>
        <taxon>Hologalegina</taxon>
        <taxon>IRL clade</taxon>
        <taxon>Fabeae</taxon>
        <taxon>Lathyrus</taxon>
    </lineage>
</organism>
<sequence length="385" mass="41000">MGTRIPSHQLSSGLYVSGRPEQPKERLPTMSSRSVPYTGGDPKKSGELGKMLDIPGLDPKSSHPSSSSQHNSGQARSRPNSGPIGRNSGSGQIGRNSGSGNMSRKSTGSGPIALQPTGLITSGPVGSGPINVSRRSGQLEQPGSVGAGKAVYGSAVTSLGDEVKVGFRVSRSVVWIFMVVVAMCLLVGVFLMVAVKKPVILFALGGIIVPVVVLITWNCVWGRKGLLGFVKRYPDAELRGATDGQYVKVTGKYVADFYISDFQTGLRALVKAGYGAKVAPFVEPTTVVDVTKENRELSPNFLGWLADRKLSTDDRIMRLKEGYIKEGSTVSVMGIVRRHENVLMIVPPTEPASTGCQWSRCLLPTNVEGLIMTCEDNQNADVIAV</sequence>
<gene>
    <name evidence="3" type="ORF">KIW84_014826</name>
</gene>
<evidence type="ECO:0000256" key="1">
    <source>
        <dbReference type="SAM" id="MobiDB-lite"/>
    </source>
</evidence>
<dbReference type="PANTHER" id="PTHR33709:SF17">
    <property type="entry name" value="UBIQUITIN-SPECIFIC PROTEASE FAMILY C19-RELATED PROTEIN"/>
    <property type="match status" value="1"/>
</dbReference>
<evidence type="ECO:0008006" key="5">
    <source>
        <dbReference type="Google" id="ProtNLM"/>
    </source>
</evidence>
<proteinExistence type="predicted"/>
<keyword evidence="2" id="KW-1133">Transmembrane helix</keyword>
<feature type="region of interest" description="Disordered" evidence="1">
    <location>
        <begin position="1"/>
        <end position="147"/>
    </location>
</feature>
<feature type="transmembrane region" description="Helical" evidence="2">
    <location>
        <begin position="173"/>
        <end position="193"/>
    </location>
</feature>
<keyword evidence="2" id="KW-0472">Membrane</keyword>
<evidence type="ECO:0000313" key="4">
    <source>
        <dbReference type="Proteomes" id="UP001058974"/>
    </source>
</evidence>
<name>A0A9D5BNN3_PEA</name>
<dbReference type="PANTHER" id="PTHR33709">
    <property type="entry name" value="OSJNBA0035M09.9 PROTEIN"/>
    <property type="match status" value="1"/>
</dbReference>
<evidence type="ECO:0000256" key="2">
    <source>
        <dbReference type="SAM" id="Phobius"/>
    </source>
</evidence>
<comment type="caution">
    <text evidence="3">The sequence shown here is derived from an EMBL/GenBank/DDBJ whole genome shotgun (WGS) entry which is preliminary data.</text>
</comment>
<keyword evidence="2" id="KW-0812">Transmembrane</keyword>
<dbReference type="Gramene" id="Psat01G0482600-T2">
    <property type="protein sequence ID" value="KAI5447119.1"/>
    <property type="gene ID" value="KIW84_014826"/>
</dbReference>
<protein>
    <recommendedName>
        <fullName evidence="5">Ubiquitin-specific protease family C19-related protein</fullName>
    </recommendedName>
</protein>
<feature type="compositionally biased region" description="Polar residues" evidence="1">
    <location>
        <begin position="87"/>
        <end position="109"/>
    </location>
</feature>
<evidence type="ECO:0000313" key="3">
    <source>
        <dbReference type="EMBL" id="KAI5447119.1"/>
    </source>
</evidence>